<dbReference type="AlphaFoldDB" id="A0A6B0V495"/>
<evidence type="ECO:0000256" key="1">
    <source>
        <dbReference type="SAM" id="SignalP"/>
    </source>
</evidence>
<organism evidence="2">
    <name type="scientific">Ixodes ricinus</name>
    <name type="common">Common tick</name>
    <name type="synonym">Acarus ricinus</name>
    <dbReference type="NCBI Taxonomy" id="34613"/>
    <lineage>
        <taxon>Eukaryota</taxon>
        <taxon>Metazoa</taxon>
        <taxon>Ecdysozoa</taxon>
        <taxon>Arthropoda</taxon>
        <taxon>Chelicerata</taxon>
        <taxon>Arachnida</taxon>
        <taxon>Acari</taxon>
        <taxon>Parasitiformes</taxon>
        <taxon>Ixodida</taxon>
        <taxon>Ixodoidea</taxon>
        <taxon>Ixodidae</taxon>
        <taxon>Ixodinae</taxon>
        <taxon>Ixodes</taxon>
    </lineage>
</organism>
<reference evidence="2" key="1">
    <citation type="submission" date="2019-12" db="EMBL/GenBank/DDBJ databases">
        <title>An insight into the sialome of adult female Ixodes ricinus ticks feeding for 6 days.</title>
        <authorList>
            <person name="Perner J."/>
            <person name="Ribeiro J.M.C."/>
        </authorList>
    </citation>
    <scope>NUCLEOTIDE SEQUENCE</scope>
    <source>
        <strain evidence="2">Semi-engorged</strain>
        <tissue evidence="2">Salivary glands</tissue>
    </source>
</reference>
<proteinExistence type="predicted"/>
<keyword evidence="1" id="KW-0732">Signal</keyword>
<feature type="signal peptide" evidence="1">
    <location>
        <begin position="1"/>
        <end position="24"/>
    </location>
</feature>
<feature type="chain" id="PRO_5025432561" evidence="1">
    <location>
        <begin position="25"/>
        <end position="223"/>
    </location>
</feature>
<protein>
    <submittedName>
        <fullName evidence="2">Putative salivary lipocalin</fullName>
    </submittedName>
</protein>
<name>A0A6B0V495_IXORI</name>
<sequence>MELPRQVLFLTCTILFTLPAIVRTANEKEDLFEKFIQNVDDKTYWRKENPDKNASLINVKATCISMEMIESPNLKDGWPLHIFLDFNNASEGIEQYDVGVKKSIAKTKNTLNMTFLSGGPYTEYTGPKESSDPKQLEELWKQIYEESMKGELVNRTVEYTIQSTDSNLSILKKEETKDEGCSYWLLYSTKEEPSKTWTLPQGETCQIEVHTTKKPDECPERKD</sequence>
<dbReference type="EMBL" id="GIFC01014542">
    <property type="protein sequence ID" value="MXU96625.1"/>
    <property type="molecule type" value="Transcribed_RNA"/>
</dbReference>
<evidence type="ECO:0000313" key="2">
    <source>
        <dbReference type="EMBL" id="MXU96625.1"/>
    </source>
</evidence>
<accession>A0A6B0V495</accession>